<protein>
    <submittedName>
        <fullName evidence="2">Uncharacterized protein</fullName>
    </submittedName>
</protein>
<keyword evidence="1" id="KW-0812">Transmembrane</keyword>
<dbReference type="RefSeq" id="WP_008733417.1">
    <property type="nucleotide sequence ID" value="NZ_CP004387.1"/>
</dbReference>
<dbReference type="HOGENOM" id="CLU_2434339_0_0_6"/>
<feature type="transmembrane region" description="Helical" evidence="1">
    <location>
        <begin position="69"/>
        <end position="86"/>
    </location>
</feature>
<dbReference type="KEGG" id="apac:S7S_15705"/>
<evidence type="ECO:0000313" key="2">
    <source>
        <dbReference type="EMBL" id="AJD49553.1"/>
    </source>
</evidence>
<keyword evidence="3" id="KW-1185">Reference proteome</keyword>
<keyword evidence="1" id="KW-1133">Transmembrane helix</keyword>
<reference evidence="2 3" key="1">
    <citation type="journal article" date="2012" name="J. Bacteriol.">
        <title>Genome sequence of an alkane-degrading bacterium, Alcanivorax pacificus type strain W11-5, isolated from deep sea sediment.</title>
        <authorList>
            <person name="Lai Q."/>
            <person name="Shao Z."/>
        </authorList>
    </citation>
    <scope>NUCLEOTIDE SEQUENCE [LARGE SCALE GENOMIC DNA]</scope>
    <source>
        <strain evidence="2 3">W11-5</strain>
    </source>
</reference>
<evidence type="ECO:0000313" key="3">
    <source>
        <dbReference type="Proteomes" id="UP000006764"/>
    </source>
</evidence>
<proteinExistence type="predicted"/>
<accession>A0A0B4XSX2</accession>
<dbReference type="AlphaFoldDB" id="A0A0B4XSX2"/>
<keyword evidence="1" id="KW-0472">Membrane</keyword>
<dbReference type="EMBL" id="CP004387">
    <property type="protein sequence ID" value="AJD49553.1"/>
    <property type="molecule type" value="Genomic_DNA"/>
</dbReference>
<gene>
    <name evidence="2" type="ORF">S7S_15705</name>
</gene>
<name>A0A0B4XSX2_9GAMM</name>
<sequence length="90" mass="10019">MNSVNPNTAHTRPPQRRSTPLRFLAALLMVLSLHLLPPTVSVAQADNASIQAMQQEEAERAERRRPVMILFPAGAALITLILVLTIKRRK</sequence>
<evidence type="ECO:0000256" key="1">
    <source>
        <dbReference type="SAM" id="Phobius"/>
    </source>
</evidence>
<organism evidence="2 3">
    <name type="scientific">Isoalcanivorax pacificus W11-5</name>
    <dbReference type="NCBI Taxonomy" id="391936"/>
    <lineage>
        <taxon>Bacteria</taxon>
        <taxon>Pseudomonadati</taxon>
        <taxon>Pseudomonadota</taxon>
        <taxon>Gammaproteobacteria</taxon>
        <taxon>Oceanospirillales</taxon>
        <taxon>Alcanivoracaceae</taxon>
        <taxon>Isoalcanivorax</taxon>
    </lineage>
</organism>
<dbReference type="Proteomes" id="UP000006764">
    <property type="component" value="Chromosome"/>
</dbReference>